<feature type="region of interest" description="Disordered" evidence="1">
    <location>
        <begin position="1"/>
        <end position="48"/>
    </location>
</feature>
<evidence type="ECO:0000256" key="1">
    <source>
        <dbReference type="SAM" id="MobiDB-lite"/>
    </source>
</evidence>
<protein>
    <submittedName>
        <fullName evidence="2">Uncharacterized protein</fullName>
    </submittedName>
</protein>
<organism evidence="2 3">
    <name type="scientific">Apiospora arundinis</name>
    <dbReference type="NCBI Taxonomy" id="335852"/>
    <lineage>
        <taxon>Eukaryota</taxon>
        <taxon>Fungi</taxon>
        <taxon>Dikarya</taxon>
        <taxon>Ascomycota</taxon>
        <taxon>Pezizomycotina</taxon>
        <taxon>Sordariomycetes</taxon>
        <taxon>Xylariomycetidae</taxon>
        <taxon>Amphisphaeriales</taxon>
        <taxon>Apiosporaceae</taxon>
        <taxon>Apiospora</taxon>
    </lineage>
</organism>
<sequence length="181" mass="20237">MKSLRQNNTRETPSSCESQHPSCHPEPNSSASRAPTVSHAGHCDTSTAPDLPLEQKILALAKEFRELVRRGEAPDPSLPHRAHVAHLSQGEHSNVKYLASHVFAERFYRDPVRPGSLRIVAKELSVHLCQITSIMDDDAPTLLRLGLWRVVETGTAFSNPRVYFRDMGKGEQYMFTRAPKA</sequence>
<dbReference type="EMBL" id="JAPCWZ010000009">
    <property type="protein sequence ID" value="KAK8852017.1"/>
    <property type="molecule type" value="Genomic_DNA"/>
</dbReference>
<proteinExistence type="predicted"/>
<evidence type="ECO:0000313" key="2">
    <source>
        <dbReference type="EMBL" id="KAK8852017.1"/>
    </source>
</evidence>
<accession>A0ABR2HSK5</accession>
<reference evidence="2 3" key="1">
    <citation type="journal article" date="2024" name="IMA Fungus">
        <title>Apiospora arundinis, a panoply of carbohydrate-active enzymes and secondary metabolites.</title>
        <authorList>
            <person name="Sorensen T."/>
            <person name="Petersen C."/>
            <person name="Muurmann A.T."/>
            <person name="Christiansen J.V."/>
            <person name="Brundto M.L."/>
            <person name="Overgaard C.K."/>
            <person name="Boysen A.T."/>
            <person name="Wollenberg R.D."/>
            <person name="Larsen T.O."/>
            <person name="Sorensen J.L."/>
            <person name="Nielsen K.L."/>
            <person name="Sondergaard T.E."/>
        </authorList>
    </citation>
    <scope>NUCLEOTIDE SEQUENCE [LARGE SCALE GENOMIC DNA]</scope>
    <source>
        <strain evidence="2 3">AAU 773</strain>
    </source>
</reference>
<name>A0ABR2HSK5_9PEZI</name>
<evidence type="ECO:0000313" key="3">
    <source>
        <dbReference type="Proteomes" id="UP001390339"/>
    </source>
</evidence>
<keyword evidence="3" id="KW-1185">Reference proteome</keyword>
<feature type="compositionally biased region" description="Polar residues" evidence="1">
    <location>
        <begin position="1"/>
        <end position="35"/>
    </location>
</feature>
<gene>
    <name evidence="2" type="ORF">PGQ11_014496</name>
</gene>
<comment type="caution">
    <text evidence="2">The sequence shown here is derived from an EMBL/GenBank/DDBJ whole genome shotgun (WGS) entry which is preliminary data.</text>
</comment>
<dbReference type="Proteomes" id="UP001390339">
    <property type="component" value="Unassembled WGS sequence"/>
</dbReference>